<comment type="subcellular location">
    <subcellularLocation>
        <location evidence="1">Membrane</location>
        <topology evidence="1">Multi-pass membrane protein</topology>
    </subcellularLocation>
</comment>
<keyword evidence="5" id="KW-1278">Translocase</keyword>
<feature type="transmembrane region" description="Helical" evidence="10">
    <location>
        <begin position="100"/>
        <end position="123"/>
    </location>
</feature>
<dbReference type="PANTHER" id="PTHR11403">
    <property type="entry name" value="CYTOCHROME C OXIDASE SUBUNIT III"/>
    <property type="match status" value="1"/>
</dbReference>
<keyword evidence="7 10" id="KW-0472">Membrane</keyword>
<feature type="transmembrane region" description="Helical" evidence="10">
    <location>
        <begin position="178"/>
        <end position="199"/>
    </location>
</feature>
<evidence type="ECO:0000256" key="4">
    <source>
        <dbReference type="ARBA" id="ARBA00022692"/>
    </source>
</evidence>
<evidence type="ECO:0000256" key="3">
    <source>
        <dbReference type="ARBA" id="ARBA00012949"/>
    </source>
</evidence>
<keyword evidence="6 10" id="KW-1133">Transmembrane helix</keyword>
<dbReference type="GO" id="GO:0016020">
    <property type="term" value="C:membrane"/>
    <property type="evidence" value="ECO:0007669"/>
    <property type="project" value="UniProtKB-SubCell"/>
</dbReference>
<dbReference type="EC" id="7.1.1.9" evidence="3"/>
<comment type="similarity">
    <text evidence="2">Belongs to the cytochrome c oxidase subunit 3 family.</text>
</comment>
<dbReference type="InterPro" id="IPR035973">
    <property type="entry name" value="Cyt_c_oxidase_su3-like_sf"/>
</dbReference>
<dbReference type="GO" id="GO:0004129">
    <property type="term" value="F:cytochrome-c oxidase activity"/>
    <property type="evidence" value="ECO:0007669"/>
    <property type="project" value="UniProtKB-EC"/>
</dbReference>
<evidence type="ECO:0000256" key="1">
    <source>
        <dbReference type="ARBA" id="ARBA00004141"/>
    </source>
</evidence>
<dbReference type="SUPFAM" id="SSF81452">
    <property type="entry name" value="Cytochrome c oxidase subunit III-like"/>
    <property type="match status" value="1"/>
</dbReference>
<protein>
    <recommendedName>
        <fullName evidence="3">cytochrome-c oxidase</fullName>
        <ecNumber evidence="3">7.1.1.9</ecNumber>
    </recommendedName>
    <alternativeName>
        <fullName evidence="8">Cytochrome aa3 subunit 3</fullName>
    </alternativeName>
    <alternativeName>
        <fullName evidence="9">Cytochrome c oxidase polypeptide III</fullName>
    </alternativeName>
</protein>
<dbReference type="InterPro" id="IPR024791">
    <property type="entry name" value="Cyt_c/ubiquinol_Oxase_su3"/>
</dbReference>
<feature type="transmembrane region" description="Helical" evidence="10">
    <location>
        <begin position="61"/>
        <end position="79"/>
    </location>
</feature>
<feature type="transmembrane region" description="Helical" evidence="10">
    <location>
        <begin position="206"/>
        <end position="228"/>
    </location>
</feature>
<dbReference type="PANTHER" id="PTHR11403:SF7">
    <property type="entry name" value="CYTOCHROME C OXIDASE SUBUNIT 3"/>
    <property type="match status" value="1"/>
</dbReference>
<feature type="transmembrane region" description="Helical" evidence="10">
    <location>
        <begin position="248"/>
        <end position="271"/>
    </location>
</feature>
<dbReference type="AlphaFoldDB" id="A0A1G9D685"/>
<dbReference type="Pfam" id="PF00510">
    <property type="entry name" value="COX3"/>
    <property type="match status" value="2"/>
</dbReference>
<dbReference type="OrthoDB" id="9810850at2"/>
<dbReference type="InterPro" id="IPR033945">
    <property type="entry name" value="Cyt_c_oxase_su3_dom"/>
</dbReference>
<sequence length="310" mass="34909">MASHSENHYFVPHGSVYPALISVGLLSMASGFVFNVTGSDLRGDGSLRNPTLDYLATPGKYMMYLGLFIILFMMFKWLSDVVTESMTGQYKKWEDKSFRIGMIVFICSEVAFFAAFFGALFYMRILAVPDLASYAPDITPYKDFLSTWPSQGPGGVVLGETYKPNPDFHPMTWSGLPLINTLLLLSSGATITWAHWGLIKNNRRQLIIGLFLTIALGVTFLCCQAAEYHHAYTEMGLTLKSGAYGATFFMLTGFHGFHVTVGTLMLIVIWLRSIKGHFTPEHHFGFEGVAWYWHFVDVVWLGLYIFVYML</sequence>
<dbReference type="RefSeq" id="WP_091471800.1">
    <property type="nucleotide sequence ID" value="NZ_FNFX01000003.1"/>
</dbReference>
<dbReference type="Gene3D" id="1.20.120.80">
    <property type="entry name" value="Cytochrome c oxidase, subunit III, four-helix bundle"/>
    <property type="match status" value="1"/>
</dbReference>
<dbReference type="Gene3D" id="1.10.287.70">
    <property type="match status" value="1"/>
</dbReference>
<evidence type="ECO:0000259" key="11">
    <source>
        <dbReference type="PROSITE" id="PS50253"/>
    </source>
</evidence>
<dbReference type="Proteomes" id="UP000198629">
    <property type="component" value="Unassembled WGS sequence"/>
</dbReference>
<dbReference type="InterPro" id="IPR013833">
    <property type="entry name" value="Cyt_c_oxidase_su3_a-hlx"/>
</dbReference>
<dbReference type="GO" id="GO:0019646">
    <property type="term" value="P:aerobic electron transport chain"/>
    <property type="evidence" value="ECO:0007669"/>
    <property type="project" value="InterPro"/>
</dbReference>
<dbReference type="PROSITE" id="PS50253">
    <property type="entry name" value="COX3"/>
    <property type="match status" value="1"/>
</dbReference>
<dbReference type="InterPro" id="IPR000298">
    <property type="entry name" value="Cyt_c_oxidase-like_su3"/>
</dbReference>
<evidence type="ECO:0000256" key="7">
    <source>
        <dbReference type="ARBA" id="ARBA00023136"/>
    </source>
</evidence>
<feature type="transmembrane region" description="Helical" evidence="10">
    <location>
        <begin position="16"/>
        <end position="34"/>
    </location>
</feature>
<evidence type="ECO:0000256" key="8">
    <source>
        <dbReference type="ARBA" id="ARBA00031400"/>
    </source>
</evidence>
<evidence type="ECO:0000256" key="10">
    <source>
        <dbReference type="SAM" id="Phobius"/>
    </source>
</evidence>
<proteinExistence type="inferred from homology"/>
<dbReference type="EMBL" id="FNFX01000003">
    <property type="protein sequence ID" value="SDK59449.1"/>
    <property type="molecule type" value="Genomic_DNA"/>
</dbReference>
<evidence type="ECO:0000313" key="12">
    <source>
        <dbReference type="EMBL" id="SDK59449.1"/>
    </source>
</evidence>
<dbReference type="STRING" id="492660.SAMN05192566_1809"/>
<reference evidence="13" key="1">
    <citation type="submission" date="2016-10" db="EMBL/GenBank/DDBJ databases">
        <authorList>
            <person name="Varghese N."/>
            <person name="Submissions S."/>
        </authorList>
    </citation>
    <scope>NUCLEOTIDE SEQUENCE [LARGE SCALE GENOMIC DNA]</scope>
    <source>
        <strain evidence="13">CBMB127</strain>
    </source>
</reference>
<evidence type="ECO:0000256" key="9">
    <source>
        <dbReference type="ARBA" id="ARBA00031625"/>
    </source>
</evidence>
<organism evidence="12 13">
    <name type="scientific">Methylophilus rhizosphaerae</name>
    <dbReference type="NCBI Taxonomy" id="492660"/>
    <lineage>
        <taxon>Bacteria</taxon>
        <taxon>Pseudomonadati</taxon>
        <taxon>Pseudomonadota</taxon>
        <taxon>Betaproteobacteria</taxon>
        <taxon>Nitrosomonadales</taxon>
        <taxon>Methylophilaceae</taxon>
        <taxon>Methylophilus</taxon>
    </lineage>
</organism>
<keyword evidence="13" id="KW-1185">Reference proteome</keyword>
<gene>
    <name evidence="12" type="ORF">SAMN05192566_1809</name>
</gene>
<evidence type="ECO:0000256" key="5">
    <source>
        <dbReference type="ARBA" id="ARBA00022967"/>
    </source>
</evidence>
<feature type="domain" description="Heme-copper oxidase subunit III family profile" evidence="11">
    <location>
        <begin position="5"/>
        <end position="310"/>
    </location>
</feature>
<evidence type="ECO:0000256" key="2">
    <source>
        <dbReference type="ARBA" id="ARBA00010581"/>
    </source>
</evidence>
<dbReference type="CDD" id="cd01665">
    <property type="entry name" value="Cyt_c_Oxidase_III"/>
    <property type="match status" value="1"/>
</dbReference>
<dbReference type="FunFam" id="1.20.120.80:FF:000003">
    <property type="entry name" value="Cytochrome c oxidase subunit 3"/>
    <property type="match status" value="1"/>
</dbReference>
<feature type="transmembrane region" description="Helical" evidence="10">
    <location>
        <begin position="291"/>
        <end position="309"/>
    </location>
</feature>
<keyword evidence="4 10" id="KW-0812">Transmembrane</keyword>
<evidence type="ECO:0000256" key="6">
    <source>
        <dbReference type="ARBA" id="ARBA00022989"/>
    </source>
</evidence>
<accession>A0A1G9D685</accession>
<name>A0A1G9D685_9PROT</name>
<evidence type="ECO:0000313" key="13">
    <source>
        <dbReference type="Proteomes" id="UP000198629"/>
    </source>
</evidence>